<accession>A0A6V7H420</accession>
<dbReference type="PRINTS" id="PR00081">
    <property type="entry name" value="GDHRDH"/>
</dbReference>
<gene>
    <name evidence="3" type="ORF">MHI_LOCUS407785</name>
</gene>
<feature type="non-terminal residue" evidence="3">
    <location>
        <position position="367"/>
    </location>
</feature>
<feature type="non-terminal residue" evidence="3">
    <location>
        <position position="1"/>
    </location>
</feature>
<proteinExistence type="predicted"/>
<keyword evidence="2" id="KW-0732">Signal</keyword>
<keyword evidence="1" id="KW-0560">Oxidoreductase</keyword>
<protein>
    <recommendedName>
        <fullName evidence="5">Retinol dehydrogenase 11</fullName>
    </recommendedName>
</protein>
<name>A0A6V7H420_9HYME</name>
<dbReference type="GO" id="GO:0016491">
    <property type="term" value="F:oxidoreductase activity"/>
    <property type="evidence" value="ECO:0007669"/>
    <property type="project" value="UniProtKB-KW"/>
</dbReference>
<dbReference type="InterPro" id="IPR036291">
    <property type="entry name" value="NAD(P)-bd_dom_sf"/>
</dbReference>
<dbReference type="OrthoDB" id="191139at2759"/>
<sequence length="367" mass="41539">MVSSWCYFILPVVLLIGLLRKCRERTWGRCKNTDSLLGRVFIVTGANSGIGKEIVKELAKRKATVILACRDLQTARNATSDIRTQISTGELVPMELNLASFSSIREFAREVIKNFAEVHVLINNAGVYVPFKEHALTDDGFEIHFGVNHLGHFLLTNLLLEHLERNGPSRIVIVTSKLFESGIIDLSNLNGEKGLVVKGRMNPAYCNSKLANAYFGIELAKRTKNSGVNVYTVCPGFTYTGLFRNVKRSWFHYIIFSPVALLFLRTANQGAQTVLHCAIEPSLSNESGNIYRDCKLYVSKKKLEADVALRLWDVISNLVSHVYEHYSQLITRRGEYQLNMIITRCCFYTKTLKQCQHYAVTSQLKKY</sequence>
<evidence type="ECO:0008006" key="5">
    <source>
        <dbReference type="Google" id="ProtNLM"/>
    </source>
</evidence>
<dbReference type="InterPro" id="IPR002347">
    <property type="entry name" value="SDR_fam"/>
</dbReference>
<dbReference type="Pfam" id="PF00106">
    <property type="entry name" value="adh_short"/>
    <property type="match status" value="1"/>
</dbReference>
<reference evidence="3" key="1">
    <citation type="submission" date="2020-07" db="EMBL/GenBank/DDBJ databases">
        <authorList>
            <person name="Nazaruddin N."/>
        </authorList>
    </citation>
    <scope>NUCLEOTIDE SEQUENCE</scope>
</reference>
<evidence type="ECO:0000256" key="1">
    <source>
        <dbReference type="ARBA" id="ARBA00023002"/>
    </source>
</evidence>
<feature type="chain" id="PRO_5028413919" description="Retinol dehydrogenase 11" evidence="2">
    <location>
        <begin position="25"/>
        <end position="367"/>
    </location>
</feature>
<dbReference type="PANTHER" id="PTHR43157">
    <property type="entry name" value="PHOSPHATIDYLINOSITOL-GLYCAN BIOSYNTHESIS CLASS F PROTEIN-RELATED"/>
    <property type="match status" value="1"/>
</dbReference>
<organism evidence="3 4">
    <name type="scientific">Heterotrigona itama</name>
    <dbReference type="NCBI Taxonomy" id="395501"/>
    <lineage>
        <taxon>Eukaryota</taxon>
        <taxon>Metazoa</taxon>
        <taxon>Ecdysozoa</taxon>
        <taxon>Arthropoda</taxon>
        <taxon>Hexapoda</taxon>
        <taxon>Insecta</taxon>
        <taxon>Pterygota</taxon>
        <taxon>Neoptera</taxon>
        <taxon>Endopterygota</taxon>
        <taxon>Hymenoptera</taxon>
        <taxon>Apocrita</taxon>
        <taxon>Aculeata</taxon>
        <taxon>Apoidea</taxon>
        <taxon>Anthophila</taxon>
        <taxon>Apidae</taxon>
        <taxon>Heterotrigona</taxon>
    </lineage>
</organism>
<dbReference type="EMBL" id="CAJDYZ010006797">
    <property type="protein sequence ID" value="CAD1473702.1"/>
    <property type="molecule type" value="Genomic_DNA"/>
</dbReference>
<dbReference type="Gene3D" id="3.40.50.720">
    <property type="entry name" value="NAD(P)-binding Rossmann-like Domain"/>
    <property type="match status" value="1"/>
</dbReference>
<comment type="caution">
    <text evidence="3">The sequence shown here is derived from an EMBL/GenBank/DDBJ whole genome shotgun (WGS) entry which is preliminary data.</text>
</comment>
<keyword evidence="4" id="KW-1185">Reference proteome</keyword>
<dbReference type="PANTHER" id="PTHR43157:SF31">
    <property type="entry name" value="PHOSPHATIDYLINOSITOL-GLYCAN BIOSYNTHESIS CLASS F PROTEIN"/>
    <property type="match status" value="1"/>
</dbReference>
<feature type="signal peptide" evidence="2">
    <location>
        <begin position="1"/>
        <end position="24"/>
    </location>
</feature>
<dbReference type="AlphaFoldDB" id="A0A6V7H420"/>
<dbReference type="SUPFAM" id="SSF51735">
    <property type="entry name" value="NAD(P)-binding Rossmann-fold domains"/>
    <property type="match status" value="1"/>
</dbReference>
<dbReference type="Proteomes" id="UP000752696">
    <property type="component" value="Unassembled WGS sequence"/>
</dbReference>
<evidence type="ECO:0000256" key="2">
    <source>
        <dbReference type="SAM" id="SignalP"/>
    </source>
</evidence>
<evidence type="ECO:0000313" key="4">
    <source>
        <dbReference type="Proteomes" id="UP000752696"/>
    </source>
</evidence>
<evidence type="ECO:0000313" key="3">
    <source>
        <dbReference type="EMBL" id="CAD1473702.1"/>
    </source>
</evidence>